<keyword evidence="2" id="KW-1185">Reference proteome</keyword>
<name>A0ABQ9HRF6_9NEOP</name>
<evidence type="ECO:0000313" key="2">
    <source>
        <dbReference type="Proteomes" id="UP001159363"/>
    </source>
</evidence>
<comment type="caution">
    <text evidence="1">The sequence shown here is derived from an EMBL/GenBank/DDBJ whole genome shotgun (WGS) entry which is preliminary data.</text>
</comment>
<dbReference type="Proteomes" id="UP001159363">
    <property type="component" value="Chromosome X"/>
</dbReference>
<proteinExistence type="predicted"/>
<sequence>MCNVEKAIHTNKINEHDVDINTLAVVGTLEEVFTTINIPSMSYKMFRKYHDKISDCWQETAHHEIEDAAQSRR</sequence>
<organism evidence="1 2">
    <name type="scientific">Dryococelus australis</name>
    <dbReference type="NCBI Taxonomy" id="614101"/>
    <lineage>
        <taxon>Eukaryota</taxon>
        <taxon>Metazoa</taxon>
        <taxon>Ecdysozoa</taxon>
        <taxon>Arthropoda</taxon>
        <taxon>Hexapoda</taxon>
        <taxon>Insecta</taxon>
        <taxon>Pterygota</taxon>
        <taxon>Neoptera</taxon>
        <taxon>Polyneoptera</taxon>
        <taxon>Phasmatodea</taxon>
        <taxon>Verophasmatodea</taxon>
        <taxon>Anareolatae</taxon>
        <taxon>Phasmatidae</taxon>
        <taxon>Eurycanthinae</taxon>
        <taxon>Dryococelus</taxon>
    </lineage>
</organism>
<reference evidence="1 2" key="1">
    <citation type="submission" date="2023-02" db="EMBL/GenBank/DDBJ databases">
        <title>LHISI_Scaffold_Assembly.</title>
        <authorList>
            <person name="Stuart O.P."/>
            <person name="Cleave R."/>
            <person name="Magrath M.J.L."/>
            <person name="Mikheyev A.S."/>
        </authorList>
    </citation>
    <scope>NUCLEOTIDE SEQUENCE [LARGE SCALE GENOMIC DNA]</scope>
    <source>
        <strain evidence="1">Daus_M_001</strain>
        <tissue evidence="1">Leg muscle</tissue>
    </source>
</reference>
<evidence type="ECO:0000313" key="1">
    <source>
        <dbReference type="EMBL" id="KAJ8886932.1"/>
    </source>
</evidence>
<accession>A0ABQ9HRF6</accession>
<gene>
    <name evidence="1" type="ORF">PR048_013146</name>
</gene>
<protein>
    <submittedName>
        <fullName evidence="1">Uncharacterized protein</fullName>
    </submittedName>
</protein>
<dbReference type="EMBL" id="JARBHB010000004">
    <property type="protein sequence ID" value="KAJ8886932.1"/>
    <property type="molecule type" value="Genomic_DNA"/>
</dbReference>